<protein>
    <submittedName>
        <fullName evidence="3">Uncharacterized protein</fullName>
    </submittedName>
</protein>
<feature type="coiled-coil region" evidence="1">
    <location>
        <begin position="288"/>
        <end position="315"/>
    </location>
</feature>
<feature type="compositionally biased region" description="Acidic residues" evidence="2">
    <location>
        <begin position="404"/>
        <end position="415"/>
    </location>
</feature>
<dbReference type="AlphaFoldDB" id="A0ABD3P520"/>
<keyword evidence="4" id="KW-1185">Reference proteome</keyword>
<accession>A0ABD3P520</accession>
<feature type="coiled-coil region" evidence="1">
    <location>
        <begin position="171"/>
        <end position="215"/>
    </location>
</feature>
<evidence type="ECO:0000313" key="4">
    <source>
        <dbReference type="Proteomes" id="UP001530315"/>
    </source>
</evidence>
<name>A0ABD3P520_9STRA</name>
<evidence type="ECO:0000313" key="3">
    <source>
        <dbReference type="EMBL" id="KAL3783309.1"/>
    </source>
</evidence>
<comment type="caution">
    <text evidence="3">The sequence shown here is derived from an EMBL/GenBank/DDBJ whole genome shotgun (WGS) entry which is preliminary data.</text>
</comment>
<feature type="compositionally biased region" description="Low complexity" evidence="2">
    <location>
        <begin position="564"/>
        <end position="576"/>
    </location>
</feature>
<feature type="compositionally biased region" description="Basic residues" evidence="2">
    <location>
        <begin position="1"/>
        <end position="14"/>
    </location>
</feature>
<feature type="region of interest" description="Disordered" evidence="2">
    <location>
        <begin position="396"/>
        <end position="430"/>
    </location>
</feature>
<organism evidence="3 4">
    <name type="scientific">Stephanodiscus triporus</name>
    <dbReference type="NCBI Taxonomy" id="2934178"/>
    <lineage>
        <taxon>Eukaryota</taxon>
        <taxon>Sar</taxon>
        <taxon>Stramenopiles</taxon>
        <taxon>Ochrophyta</taxon>
        <taxon>Bacillariophyta</taxon>
        <taxon>Coscinodiscophyceae</taxon>
        <taxon>Thalassiosirophycidae</taxon>
        <taxon>Stephanodiscales</taxon>
        <taxon>Stephanodiscaceae</taxon>
        <taxon>Stephanodiscus</taxon>
    </lineage>
</organism>
<feature type="region of interest" description="Disordered" evidence="2">
    <location>
        <begin position="141"/>
        <end position="160"/>
    </location>
</feature>
<evidence type="ECO:0000256" key="2">
    <source>
        <dbReference type="SAM" id="MobiDB-lite"/>
    </source>
</evidence>
<feature type="compositionally biased region" description="Basic residues" evidence="2">
    <location>
        <begin position="419"/>
        <end position="430"/>
    </location>
</feature>
<dbReference type="EMBL" id="JALLAZ020000979">
    <property type="protein sequence ID" value="KAL3783309.1"/>
    <property type="molecule type" value="Genomic_DNA"/>
</dbReference>
<reference evidence="3 4" key="1">
    <citation type="submission" date="2024-10" db="EMBL/GenBank/DDBJ databases">
        <title>Updated reference genomes for cyclostephanoid diatoms.</title>
        <authorList>
            <person name="Roberts W.R."/>
            <person name="Alverson A.J."/>
        </authorList>
    </citation>
    <scope>NUCLEOTIDE SEQUENCE [LARGE SCALE GENOMIC DNA]</scope>
    <source>
        <strain evidence="3 4">AJA276-08</strain>
    </source>
</reference>
<feature type="compositionally biased region" description="Polar residues" evidence="2">
    <location>
        <begin position="547"/>
        <end position="563"/>
    </location>
</feature>
<proteinExistence type="predicted"/>
<sequence>MSSVPRKRRGRPPRAKSAPAIGDEDDYVMPAARATSAIEATDDGDMSSMSQKRRGGPWEAKTAPATGFPYENFAIRGEGTALDAPKEEMNFQSTQTFVEKAATEDVGSNDIVSLNAHATVNAALNAMFKASSALFNDEEVPEEIPGGKCPPSSSKRQWGAGADNNSSSFFNDDVSRQLLDLQAEYAALLRKSSIAERAKKALASKSSKLESALRDMKSVADRANATIFSLKSRNSSLQSDFDSVSAERDRLAAKLVMDSDMHDNGNTSLPEDVSNCSTSEMNIEDMLRSKLEESLNEAQSQKDDFLLKLEEVESDTRRREEMFKKERGEWEEHKRAARDEALILRKRILHLESMCEVVASQRERASKRVRELLLSCGGGGGLIGLAVAGDDRVCSSRVGRDSSDDTSDADDEDEDGRGSKHGRHLNGGNKHHVKKVLDSFKSEIDTIATGLIESKSMVAALKAERDFAIEQSSRCQVSVDALREQVDSLQCQNNKLYQRILHEAFFRSDHNEALQELVNVNFEPEENYDHFFSSSGSVGGGSFGSMNDENSVSTLHPQSQIQPRSATASMTTSSRSKNSTSGINIPSLADAQAEEEEENMLEDLSHALDSMNDFDLLMDLGLEDDRQA</sequence>
<feature type="region of interest" description="Disordered" evidence="2">
    <location>
        <begin position="1"/>
        <end position="65"/>
    </location>
</feature>
<feature type="region of interest" description="Disordered" evidence="2">
    <location>
        <begin position="542"/>
        <end position="600"/>
    </location>
</feature>
<keyword evidence="1" id="KW-0175">Coiled coil</keyword>
<dbReference type="Proteomes" id="UP001530315">
    <property type="component" value="Unassembled WGS sequence"/>
</dbReference>
<gene>
    <name evidence="3" type="ORF">ACHAW5_009877</name>
</gene>
<evidence type="ECO:0000256" key="1">
    <source>
        <dbReference type="SAM" id="Coils"/>
    </source>
</evidence>